<dbReference type="STRING" id="658167.SAMN04488135_103283"/>
<evidence type="ECO:0000313" key="3">
    <source>
        <dbReference type="Proteomes" id="UP000184226"/>
    </source>
</evidence>
<feature type="domain" description="Methyltransferase" evidence="1">
    <location>
        <begin position="62"/>
        <end position="142"/>
    </location>
</feature>
<dbReference type="Pfam" id="PF13649">
    <property type="entry name" value="Methyltransf_25"/>
    <property type="match status" value="1"/>
</dbReference>
<dbReference type="GO" id="GO:0032259">
    <property type="term" value="P:methylation"/>
    <property type="evidence" value="ECO:0007669"/>
    <property type="project" value="UniProtKB-KW"/>
</dbReference>
<keyword evidence="2" id="KW-0489">Methyltransferase</keyword>
<keyword evidence="3" id="KW-1185">Reference proteome</keyword>
<gene>
    <name evidence="2" type="ORF">SAMN04488135_103283</name>
</gene>
<dbReference type="OrthoDB" id="9795085at2"/>
<dbReference type="Gene3D" id="3.40.50.150">
    <property type="entry name" value="Vaccinia Virus protein VP39"/>
    <property type="match status" value="1"/>
</dbReference>
<organism evidence="2 3">
    <name type="scientific">Pollutimonas bauzanensis</name>
    <dbReference type="NCBI Taxonomy" id="658167"/>
    <lineage>
        <taxon>Bacteria</taxon>
        <taxon>Pseudomonadati</taxon>
        <taxon>Pseudomonadota</taxon>
        <taxon>Betaproteobacteria</taxon>
        <taxon>Burkholderiales</taxon>
        <taxon>Alcaligenaceae</taxon>
        <taxon>Pollutimonas</taxon>
    </lineage>
</organism>
<dbReference type="AlphaFoldDB" id="A0A1M5T6E2"/>
<evidence type="ECO:0000313" key="2">
    <source>
        <dbReference type="EMBL" id="SHH46282.1"/>
    </source>
</evidence>
<keyword evidence="2" id="KW-0808">Transferase</keyword>
<reference evidence="2 3" key="1">
    <citation type="submission" date="2016-11" db="EMBL/GenBank/DDBJ databases">
        <authorList>
            <person name="Jaros S."/>
            <person name="Januszkiewicz K."/>
            <person name="Wedrychowicz H."/>
        </authorList>
    </citation>
    <scope>NUCLEOTIDE SEQUENCE [LARGE SCALE GENOMIC DNA]</scope>
    <source>
        <strain evidence="2 3">CGMCC 1.10190</strain>
    </source>
</reference>
<protein>
    <submittedName>
        <fullName evidence="2">Methyltransferase domain-containing protein</fullName>
    </submittedName>
</protein>
<dbReference type="EMBL" id="FQXE01000003">
    <property type="protein sequence ID" value="SHH46282.1"/>
    <property type="molecule type" value="Genomic_DNA"/>
</dbReference>
<accession>A0A1M5T6E2</accession>
<dbReference type="GO" id="GO:0008168">
    <property type="term" value="F:methyltransferase activity"/>
    <property type="evidence" value="ECO:0007669"/>
    <property type="project" value="UniProtKB-KW"/>
</dbReference>
<dbReference type="SUPFAM" id="SSF53335">
    <property type="entry name" value="S-adenosyl-L-methionine-dependent methyltransferases"/>
    <property type="match status" value="1"/>
</dbReference>
<dbReference type="InterPro" id="IPR041698">
    <property type="entry name" value="Methyltransf_25"/>
</dbReference>
<dbReference type="CDD" id="cd02440">
    <property type="entry name" value="AdoMet_MTases"/>
    <property type="match status" value="1"/>
</dbReference>
<dbReference type="Proteomes" id="UP000184226">
    <property type="component" value="Unassembled WGS sequence"/>
</dbReference>
<name>A0A1M5T6E2_9BURK</name>
<dbReference type="InterPro" id="IPR029063">
    <property type="entry name" value="SAM-dependent_MTases_sf"/>
</dbReference>
<proteinExistence type="predicted"/>
<dbReference type="RefSeq" id="WP_073102451.1">
    <property type="nucleotide sequence ID" value="NZ_FQXE01000003.1"/>
</dbReference>
<evidence type="ECO:0000259" key="1">
    <source>
        <dbReference type="Pfam" id="PF13649"/>
    </source>
</evidence>
<sequence length="264" mass="29839">MTIAKIDFAELYRQHMRRGNRAPKPASAWDARAKDMSRKVLHSNYVDDFIKRMDLRGASTLLDVGCGPGTVCLPLAAGMQRVYGLDYSKKMLDCLMANAKARHLDNVVPLRCAWEDDWSQVPVCDIAIASRSTAVDDIEQAIIKLNSHARKRVYMTHLVGGYFVDKQIATLLGRHHQTVPDYIYVVNILHALGIHPRLDYIETPSRLAGAKDFATFAEKVAWSFGTLKTSELDALRTWYEDDPQRACEGGGPMRWAFMSWEPRP</sequence>